<evidence type="ECO:0000313" key="5">
    <source>
        <dbReference type="Proteomes" id="UP001315967"/>
    </source>
</evidence>
<dbReference type="EMBL" id="CP102453">
    <property type="protein sequence ID" value="UUX33022.1"/>
    <property type="molecule type" value="Genomic_DNA"/>
</dbReference>
<accession>A0ABY5P2R7</accession>
<organism evidence="4 5">
    <name type="scientific">Fundicoccus culcitae</name>
    <dbReference type="NCBI Taxonomy" id="2969821"/>
    <lineage>
        <taxon>Bacteria</taxon>
        <taxon>Bacillati</taxon>
        <taxon>Bacillota</taxon>
        <taxon>Bacilli</taxon>
        <taxon>Lactobacillales</taxon>
        <taxon>Aerococcaceae</taxon>
        <taxon>Fundicoccus</taxon>
    </lineage>
</organism>
<dbReference type="RefSeq" id="WP_313792522.1">
    <property type="nucleotide sequence ID" value="NZ_CP102453.1"/>
</dbReference>
<reference evidence="4 5" key="1">
    <citation type="submission" date="2022-08" db="EMBL/GenBank/DDBJ databases">
        <title>Aerococcaceae sp. nov isolated from spoiled eye mask.</title>
        <authorList>
            <person name="Zhou G."/>
            <person name="Xie X.-B."/>
            <person name="Shi Q.-S."/>
            <person name="Wang Y.-S."/>
            <person name="Wen X."/>
            <person name="Peng H."/>
            <person name="Yang X.-J."/>
            <person name="Tao H.-B."/>
            <person name="Huang X.-M."/>
        </authorList>
    </citation>
    <scope>NUCLEOTIDE SEQUENCE [LARGE SCALE GENOMIC DNA]</scope>
    <source>
        <strain evidence="5">DM20194951</strain>
    </source>
</reference>
<gene>
    <name evidence="4" type="ORF">NRE15_08875</name>
</gene>
<proteinExistence type="predicted"/>
<dbReference type="Proteomes" id="UP001315967">
    <property type="component" value="Chromosome"/>
</dbReference>
<keyword evidence="2" id="KW-0346">Stress response</keyword>
<dbReference type="InterPro" id="IPR036869">
    <property type="entry name" value="J_dom_sf"/>
</dbReference>
<evidence type="ECO:0000256" key="2">
    <source>
        <dbReference type="ARBA" id="ARBA00023016"/>
    </source>
</evidence>
<sequence length="273" mass="31953">MTDKDKDIIYFPAFKELQTAIETLKVNLSMLILERDDLVYVVCKNIETTYLLSAGHLDYKIFQLDCDIRRLKRQMQLIQAKINRQEEIKPSDIEKQLDEEFRVYQKQLQQMLSKMNMALKRSQNERLTQIEADELKDLYRRIVKKLHPDLNPNLDAVKKDLYIQTVAAYKNGDLASMRIIAILVDDPLEKLPSEGSLNHLQKEKQRLEAQVASIQEDIQRIKSEFPFTIKELVLDKAALDKHIETLKQTISQMEEVLDSYKQKINELMGANDE</sequence>
<evidence type="ECO:0000313" key="4">
    <source>
        <dbReference type="EMBL" id="UUX33022.1"/>
    </source>
</evidence>
<evidence type="ECO:0000256" key="3">
    <source>
        <dbReference type="SAM" id="Coils"/>
    </source>
</evidence>
<feature type="coiled-coil region" evidence="3">
    <location>
        <begin position="197"/>
        <end position="270"/>
    </location>
</feature>
<dbReference type="SUPFAM" id="SSF46565">
    <property type="entry name" value="Chaperone J-domain"/>
    <property type="match status" value="1"/>
</dbReference>
<keyword evidence="5" id="KW-1185">Reference proteome</keyword>
<keyword evidence="3" id="KW-0175">Coiled coil</keyword>
<keyword evidence="1" id="KW-0235">DNA replication</keyword>
<protein>
    <submittedName>
        <fullName evidence="4">Molecular chaperone DnaJ</fullName>
    </submittedName>
</protein>
<evidence type="ECO:0000256" key="1">
    <source>
        <dbReference type="ARBA" id="ARBA00022705"/>
    </source>
</evidence>
<name>A0ABY5P2R7_9LACT</name>
<feature type="coiled-coil region" evidence="3">
    <location>
        <begin position="68"/>
        <end position="125"/>
    </location>
</feature>